<evidence type="ECO:0000256" key="4">
    <source>
        <dbReference type="SAM" id="MobiDB-lite"/>
    </source>
</evidence>
<reference evidence="5" key="1">
    <citation type="journal article" date="2020" name="Stud. Mycol.">
        <title>101 Dothideomycetes genomes: a test case for predicting lifestyles and emergence of pathogens.</title>
        <authorList>
            <person name="Haridas S."/>
            <person name="Albert R."/>
            <person name="Binder M."/>
            <person name="Bloem J."/>
            <person name="Labutti K."/>
            <person name="Salamov A."/>
            <person name="Andreopoulos B."/>
            <person name="Baker S."/>
            <person name="Barry K."/>
            <person name="Bills G."/>
            <person name="Bluhm B."/>
            <person name="Cannon C."/>
            <person name="Castanera R."/>
            <person name="Culley D."/>
            <person name="Daum C."/>
            <person name="Ezra D."/>
            <person name="Gonzalez J."/>
            <person name="Henrissat B."/>
            <person name="Kuo A."/>
            <person name="Liang C."/>
            <person name="Lipzen A."/>
            <person name="Lutzoni F."/>
            <person name="Magnuson J."/>
            <person name="Mondo S."/>
            <person name="Nolan M."/>
            <person name="Ohm R."/>
            <person name="Pangilinan J."/>
            <person name="Park H.-J."/>
            <person name="Ramirez L."/>
            <person name="Alfaro M."/>
            <person name="Sun H."/>
            <person name="Tritt A."/>
            <person name="Yoshinaga Y."/>
            <person name="Zwiers L.-H."/>
            <person name="Turgeon B."/>
            <person name="Goodwin S."/>
            <person name="Spatafora J."/>
            <person name="Crous P."/>
            <person name="Grigoriev I."/>
        </authorList>
    </citation>
    <scope>NUCLEOTIDE SEQUENCE</scope>
    <source>
        <strain evidence="5">CBS 121410</strain>
    </source>
</reference>
<evidence type="ECO:0000256" key="2">
    <source>
        <dbReference type="ARBA" id="ARBA00023002"/>
    </source>
</evidence>
<comment type="caution">
    <text evidence="5">The sequence shown here is derived from an EMBL/GenBank/DDBJ whole genome shotgun (WGS) entry which is preliminary data.</text>
</comment>
<sequence>MAAPPKSDKSVLISGGARGIGRCLARTFLEQGHRVFIFDIDENELNHTTNVHLKKHTDAGRLQSSICNLRDVQDIRDKVKQAADFFGGRIDVLINNGGIASPRWKDGKTMEDLDTISEWQAYVETNLTAPFAVSQACIPYMKTQNQADTADDAKQDNKHIANSGPCILHIGSFRAHQSDPNQEGYASTKSGQLGLMHSMAISCEPWGIRVNLIAPGRIKVVHESKEGDENGTGWHDTLEDKDMEQHPTNRPGMPEDIAQAAQYLIEAGFVTGQEITVDGGALKKKNK</sequence>
<evidence type="ECO:0000313" key="5">
    <source>
        <dbReference type="EMBL" id="KAF2087100.1"/>
    </source>
</evidence>
<dbReference type="GO" id="GO:0016491">
    <property type="term" value="F:oxidoreductase activity"/>
    <property type="evidence" value="ECO:0007669"/>
    <property type="project" value="UniProtKB-KW"/>
</dbReference>
<dbReference type="EMBL" id="ML978721">
    <property type="protein sequence ID" value="KAF2087100.1"/>
    <property type="molecule type" value="Genomic_DNA"/>
</dbReference>
<dbReference type="PANTHER" id="PTHR24321">
    <property type="entry name" value="DEHYDROGENASES, SHORT CHAIN"/>
    <property type="match status" value="1"/>
</dbReference>
<dbReference type="OrthoDB" id="47007at2759"/>
<name>A0A9P4HSC8_9PEZI</name>
<proteinExistence type="inferred from homology"/>
<dbReference type="CDD" id="cd05233">
    <property type="entry name" value="SDR_c"/>
    <property type="match status" value="1"/>
</dbReference>
<organism evidence="5 6">
    <name type="scientific">Saccharata proteae CBS 121410</name>
    <dbReference type="NCBI Taxonomy" id="1314787"/>
    <lineage>
        <taxon>Eukaryota</taxon>
        <taxon>Fungi</taxon>
        <taxon>Dikarya</taxon>
        <taxon>Ascomycota</taxon>
        <taxon>Pezizomycotina</taxon>
        <taxon>Dothideomycetes</taxon>
        <taxon>Dothideomycetes incertae sedis</taxon>
        <taxon>Botryosphaeriales</taxon>
        <taxon>Saccharataceae</taxon>
        <taxon>Saccharata</taxon>
    </lineage>
</organism>
<dbReference type="Proteomes" id="UP000799776">
    <property type="component" value="Unassembled WGS sequence"/>
</dbReference>
<gene>
    <name evidence="5" type="ORF">K490DRAFT_42627</name>
</gene>
<dbReference type="InterPro" id="IPR002347">
    <property type="entry name" value="SDR_fam"/>
</dbReference>
<dbReference type="InterPro" id="IPR036291">
    <property type="entry name" value="NAD(P)-bd_dom_sf"/>
</dbReference>
<evidence type="ECO:0000256" key="3">
    <source>
        <dbReference type="RuleBase" id="RU000363"/>
    </source>
</evidence>
<keyword evidence="2" id="KW-0560">Oxidoreductase</keyword>
<accession>A0A9P4HSC8</accession>
<dbReference type="Pfam" id="PF13561">
    <property type="entry name" value="adh_short_C2"/>
    <property type="match status" value="1"/>
</dbReference>
<feature type="compositionally biased region" description="Basic and acidic residues" evidence="4">
    <location>
        <begin position="236"/>
        <end position="247"/>
    </location>
</feature>
<protein>
    <submittedName>
        <fullName evidence="5">Short chain dehydrogenase</fullName>
    </submittedName>
</protein>
<dbReference type="SUPFAM" id="SSF51735">
    <property type="entry name" value="NAD(P)-binding Rossmann-fold domains"/>
    <property type="match status" value="1"/>
</dbReference>
<dbReference type="AlphaFoldDB" id="A0A9P4HSC8"/>
<evidence type="ECO:0000313" key="6">
    <source>
        <dbReference type="Proteomes" id="UP000799776"/>
    </source>
</evidence>
<comment type="similarity">
    <text evidence="1 3">Belongs to the short-chain dehydrogenases/reductases (SDR) family.</text>
</comment>
<dbReference type="Gene3D" id="3.40.50.720">
    <property type="entry name" value="NAD(P)-binding Rossmann-like Domain"/>
    <property type="match status" value="1"/>
</dbReference>
<feature type="region of interest" description="Disordered" evidence="4">
    <location>
        <begin position="223"/>
        <end position="251"/>
    </location>
</feature>
<dbReference type="PRINTS" id="PR00080">
    <property type="entry name" value="SDRFAMILY"/>
</dbReference>
<dbReference type="PRINTS" id="PR00081">
    <property type="entry name" value="GDHRDH"/>
</dbReference>
<dbReference type="PANTHER" id="PTHR24321:SF8">
    <property type="entry name" value="ESTRADIOL 17-BETA-DEHYDROGENASE 8-RELATED"/>
    <property type="match status" value="1"/>
</dbReference>
<keyword evidence="6" id="KW-1185">Reference proteome</keyword>
<evidence type="ECO:0000256" key="1">
    <source>
        <dbReference type="ARBA" id="ARBA00006484"/>
    </source>
</evidence>
<dbReference type="Pfam" id="PF00106">
    <property type="entry name" value="adh_short"/>
    <property type="match status" value="1"/>
</dbReference>